<dbReference type="Proteomes" id="UP000192596">
    <property type="component" value="Unassembled WGS sequence"/>
</dbReference>
<gene>
    <name evidence="1" type="ORF">B0A48_06641</name>
</gene>
<comment type="caution">
    <text evidence="1">The sequence shown here is derived from an EMBL/GenBank/DDBJ whole genome shotgun (WGS) entry which is preliminary data.</text>
</comment>
<name>A0A1V8T920_9PEZI</name>
<dbReference type="AlphaFoldDB" id="A0A1V8T920"/>
<dbReference type="InParanoid" id="A0A1V8T920"/>
<accession>A0A1V8T920</accession>
<sequence>MGSDGHQSHELEICSPVDSCQDSPGGVLLPIHDPRDSNSVYLAHTIGSHESNVHTDIHESMTPDPVECRADTPTDALLAKKSPLQRATIPANVLSIHGVASKTVTDGRAILTATHTGLDPFDHIAISAVDAVARQMIANGSHVLNTMHARLTLCDSATMAAIDPLARKSIANGNAILNAVYTQHLRSDSFTFTIIDTIARNMIAEKTTSPVRTFADRMTATMSSRQCLCALHIANVVGTTPGPAE</sequence>
<protein>
    <submittedName>
        <fullName evidence="1">Uncharacterized protein</fullName>
    </submittedName>
</protein>
<keyword evidence="2" id="KW-1185">Reference proteome</keyword>
<organism evidence="1 2">
    <name type="scientific">Cryoendolithus antarcticus</name>
    <dbReference type="NCBI Taxonomy" id="1507870"/>
    <lineage>
        <taxon>Eukaryota</taxon>
        <taxon>Fungi</taxon>
        <taxon>Dikarya</taxon>
        <taxon>Ascomycota</taxon>
        <taxon>Pezizomycotina</taxon>
        <taxon>Dothideomycetes</taxon>
        <taxon>Dothideomycetidae</taxon>
        <taxon>Cladosporiales</taxon>
        <taxon>Cladosporiaceae</taxon>
        <taxon>Cryoendolithus</taxon>
    </lineage>
</organism>
<evidence type="ECO:0000313" key="1">
    <source>
        <dbReference type="EMBL" id="OQO07850.1"/>
    </source>
</evidence>
<reference evidence="2" key="1">
    <citation type="submission" date="2017-03" db="EMBL/GenBank/DDBJ databases">
        <title>Genomes of endolithic fungi from Antarctica.</title>
        <authorList>
            <person name="Coleine C."/>
            <person name="Masonjones S."/>
            <person name="Stajich J.E."/>
        </authorList>
    </citation>
    <scope>NUCLEOTIDE SEQUENCE [LARGE SCALE GENOMIC DNA]</scope>
    <source>
        <strain evidence="2">CCFEE 5527</strain>
    </source>
</reference>
<proteinExistence type="predicted"/>
<dbReference type="EMBL" id="NAJO01000013">
    <property type="protein sequence ID" value="OQO07850.1"/>
    <property type="molecule type" value="Genomic_DNA"/>
</dbReference>
<evidence type="ECO:0000313" key="2">
    <source>
        <dbReference type="Proteomes" id="UP000192596"/>
    </source>
</evidence>